<feature type="transmembrane region" description="Helical" evidence="11">
    <location>
        <begin position="277"/>
        <end position="299"/>
    </location>
</feature>
<reference evidence="13" key="1">
    <citation type="submission" date="2020-11" db="EMBL/GenBank/DDBJ databases">
        <authorList>
            <person name="Tran Van P."/>
        </authorList>
    </citation>
    <scope>NUCLEOTIDE SEQUENCE</scope>
</reference>
<keyword evidence="14" id="KW-1185">Reference proteome</keyword>
<name>A0A7R9Q0W6_9ACAR</name>
<accession>A0A7R9Q0W6</accession>
<evidence type="ECO:0000256" key="4">
    <source>
        <dbReference type="ARBA" id="ARBA00022692"/>
    </source>
</evidence>
<evidence type="ECO:0000256" key="2">
    <source>
        <dbReference type="ARBA" id="ARBA00010663"/>
    </source>
</evidence>
<evidence type="ECO:0000256" key="1">
    <source>
        <dbReference type="ARBA" id="ARBA00004651"/>
    </source>
</evidence>
<dbReference type="GO" id="GO:0071880">
    <property type="term" value="P:adenylate cyclase-activating adrenergic receptor signaling pathway"/>
    <property type="evidence" value="ECO:0007669"/>
    <property type="project" value="TreeGrafter"/>
</dbReference>
<feature type="non-terminal residue" evidence="13">
    <location>
        <position position="1"/>
    </location>
</feature>
<evidence type="ECO:0000256" key="9">
    <source>
        <dbReference type="ARBA" id="ARBA00023224"/>
    </source>
</evidence>
<dbReference type="PROSITE" id="PS50262">
    <property type="entry name" value="G_PROTEIN_RECEP_F1_2"/>
    <property type="match status" value="1"/>
</dbReference>
<keyword evidence="6" id="KW-0297">G-protein coupled receptor</keyword>
<dbReference type="GO" id="GO:0043410">
    <property type="term" value="P:positive regulation of MAPK cascade"/>
    <property type="evidence" value="ECO:0007669"/>
    <property type="project" value="TreeGrafter"/>
</dbReference>
<feature type="transmembrane region" description="Helical" evidence="11">
    <location>
        <begin position="17"/>
        <end position="42"/>
    </location>
</feature>
<feature type="region of interest" description="Disordered" evidence="10">
    <location>
        <begin position="214"/>
        <end position="254"/>
    </location>
</feature>
<dbReference type="OrthoDB" id="6508583at2759"/>
<comment type="subcellular location">
    <subcellularLocation>
        <location evidence="1">Cell membrane</location>
        <topology evidence="1">Multi-pass membrane protein</topology>
    </subcellularLocation>
</comment>
<dbReference type="InterPro" id="IPR000276">
    <property type="entry name" value="GPCR_Rhodpsn"/>
</dbReference>
<keyword evidence="7 11" id="KW-0472">Membrane</keyword>
<dbReference type="PANTHER" id="PTHR24248">
    <property type="entry name" value="ADRENERGIC RECEPTOR-RELATED G-PROTEIN COUPLED RECEPTOR"/>
    <property type="match status" value="1"/>
</dbReference>
<feature type="transmembrane region" description="Helical" evidence="11">
    <location>
        <begin position="319"/>
        <end position="337"/>
    </location>
</feature>
<dbReference type="GO" id="GO:0004930">
    <property type="term" value="F:G protein-coupled receptor activity"/>
    <property type="evidence" value="ECO:0007669"/>
    <property type="project" value="UniProtKB-KW"/>
</dbReference>
<protein>
    <recommendedName>
        <fullName evidence="12">G-protein coupled receptors family 1 profile domain-containing protein</fullName>
    </recommendedName>
</protein>
<evidence type="ECO:0000256" key="8">
    <source>
        <dbReference type="ARBA" id="ARBA00023170"/>
    </source>
</evidence>
<dbReference type="PRINTS" id="PR00237">
    <property type="entry name" value="GPCRRHODOPSN"/>
</dbReference>
<evidence type="ECO:0000256" key="10">
    <source>
        <dbReference type="SAM" id="MobiDB-lite"/>
    </source>
</evidence>
<evidence type="ECO:0000256" key="3">
    <source>
        <dbReference type="ARBA" id="ARBA00022475"/>
    </source>
</evidence>
<feature type="compositionally biased region" description="Basic residues" evidence="10">
    <location>
        <begin position="410"/>
        <end position="421"/>
    </location>
</feature>
<dbReference type="PANTHER" id="PTHR24248:SF66">
    <property type="entry name" value="OCTOPAMINE RECEPTOR BETA-3R"/>
    <property type="match status" value="1"/>
</dbReference>
<evidence type="ECO:0000256" key="6">
    <source>
        <dbReference type="ARBA" id="ARBA00023040"/>
    </source>
</evidence>
<feature type="compositionally biased region" description="Polar residues" evidence="10">
    <location>
        <begin position="221"/>
        <end position="243"/>
    </location>
</feature>
<feature type="compositionally biased region" description="Low complexity" evidence="10">
    <location>
        <begin position="244"/>
        <end position="254"/>
    </location>
</feature>
<feature type="region of interest" description="Disordered" evidence="10">
    <location>
        <begin position="403"/>
        <end position="422"/>
    </location>
</feature>
<proteinExistence type="inferred from homology"/>
<feature type="transmembrane region" description="Helical" evidence="11">
    <location>
        <begin position="106"/>
        <end position="127"/>
    </location>
</feature>
<gene>
    <name evidence="13" type="ORF">OSB1V03_LOCUS8403</name>
</gene>
<dbReference type="GO" id="GO:0005886">
    <property type="term" value="C:plasma membrane"/>
    <property type="evidence" value="ECO:0007669"/>
    <property type="project" value="UniProtKB-SubCell"/>
</dbReference>
<keyword evidence="8" id="KW-0675">Receptor</keyword>
<organism evidence="13">
    <name type="scientific">Medioppia subpectinata</name>
    <dbReference type="NCBI Taxonomy" id="1979941"/>
    <lineage>
        <taxon>Eukaryota</taxon>
        <taxon>Metazoa</taxon>
        <taxon>Ecdysozoa</taxon>
        <taxon>Arthropoda</taxon>
        <taxon>Chelicerata</taxon>
        <taxon>Arachnida</taxon>
        <taxon>Acari</taxon>
        <taxon>Acariformes</taxon>
        <taxon>Sarcoptiformes</taxon>
        <taxon>Oribatida</taxon>
        <taxon>Brachypylina</taxon>
        <taxon>Oppioidea</taxon>
        <taxon>Oppiidae</taxon>
        <taxon>Medioppia</taxon>
    </lineage>
</organism>
<evidence type="ECO:0000256" key="11">
    <source>
        <dbReference type="SAM" id="Phobius"/>
    </source>
</evidence>
<dbReference type="Proteomes" id="UP000759131">
    <property type="component" value="Unassembled WGS sequence"/>
</dbReference>
<keyword evidence="9" id="KW-0807">Transducer</keyword>
<evidence type="ECO:0000313" key="13">
    <source>
        <dbReference type="EMBL" id="CAD7627979.1"/>
    </source>
</evidence>
<dbReference type="Gene3D" id="1.20.1070.10">
    <property type="entry name" value="Rhodopsin 7-helix transmembrane proteins"/>
    <property type="match status" value="1"/>
</dbReference>
<keyword evidence="4 11" id="KW-0812">Transmembrane</keyword>
<dbReference type="EMBL" id="OC859810">
    <property type="protein sequence ID" value="CAD7627979.1"/>
    <property type="molecule type" value="Genomic_DNA"/>
</dbReference>
<evidence type="ECO:0000256" key="5">
    <source>
        <dbReference type="ARBA" id="ARBA00022989"/>
    </source>
</evidence>
<feature type="region of interest" description="Disordered" evidence="10">
    <location>
        <begin position="365"/>
        <end position="384"/>
    </location>
</feature>
<feature type="transmembrane region" description="Helical" evidence="11">
    <location>
        <begin position="62"/>
        <end position="86"/>
    </location>
</feature>
<evidence type="ECO:0000313" key="14">
    <source>
        <dbReference type="Proteomes" id="UP000759131"/>
    </source>
</evidence>
<feature type="domain" description="G-protein coupled receptors family 1 profile" evidence="12">
    <location>
        <begin position="1"/>
        <end position="334"/>
    </location>
</feature>
<dbReference type="InterPro" id="IPR017452">
    <property type="entry name" value="GPCR_Rhodpsn_7TM"/>
</dbReference>
<keyword evidence="5 11" id="KW-1133">Transmembrane helix</keyword>
<sequence length="455" mass="51495">IDYFAGIWPFGPTICNLWVTCDVLCCSSSILHMCFISVGRYIGIKNPLHARQAPLLVSRRAVLFKIVLAWLLSAVITSPLTIMALFDTSNIQPEPLVCAISSRPFQILGSLSAFFVPMVVMLSSYVLTVRLLRRKAKFYEDSTHNYSTTQTDKESSEFNKFKRTTPSSVKDYYLANRTVSSSSSSSGNSATSGNLQLMVNQCSTSQYEMSCTDSHLRPISPSHNNQSTKRWDSTSIRSEPNHCTTTKSSSRKTTQPLMLRTLGSSLQVRNEQKATKVLGLVFFAFVICWAPFFSLNFMFGILPSHVLESNIPDEVTTTFLWLGYISSIINPIIYTIFNRNFRRAFKRILLCQICANDSLPNRRYSQTASQMRDNTHHKRCSASPAHQNSRLCDINTSFNDNSDTNDSNNHRSHNHNYHNHNKPVSWKFNTTFNARNNGSKATQSYNLDRNIECSL</sequence>
<dbReference type="EMBL" id="CAJPIZ010005235">
    <property type="protein sequence ID" value="CAG2108409.1"/>
    <property type="molecule type" value="Genomic_DNA"/>
</dbReference>
<dbReference type="Pfam" id="PF00001">
    <property type="entry name" value="7tm_1"/>
    <property type="match status" value="1"/>
</dbReference>
<dbReference type="AlphaFoldDB" id="A0A7R9Q0W6"/>
<keyword evidence="3" id="KW-1003">Cell membrane</keyword>
<comment type="similarity">
    <text evidence="2">Belongs to the G-protein coupled receptor 1 family.</text>
</comment>
<evidence type="ECO:0000259" key="12">
    <source>
        <dbReference type="PROSITE" id="PS50262"/>
    </source>
</evidence>
<evidence type="ECO:0000256" key="7">
    <source>
        <dbReference type="ARBA" id="ARBA00023136"/>
    </source>
</evidence>
<dbReference type="SUPFAM" id="SSF81321">
    <property type="entry name" value="Family A G protein-coupled receptor-like"/>
    <property type="match status" value="1"/>
</dbReference>